<dbReference type="AlphaFoldDB" id="A0A4Y8INM6"/>
<gene>
    <name evidence="2" type="ORF">E3U55_08385</name>
</gene>
<dbReference type="EMBL" id="SOPW01000007">
    <property type="protein sequence ID" value="TFB21829.1"/>
    <property type="molecule type" value="Genomic_DNA"/>
</dbReference>
<accession>A0A4Y8INM6</accession>
<dbReference type="OrthoDB" id="2965629at2"/>
<organism evidence="2 3">
    <name type="scientific">Filobacillus milosensis</name>
    <dbReference type="NCBI Taxonomy" id="94137"/>
    <lineage>
        <taxon>Bacteria</taxon>
        <taxon>Bacillati</taxon>
        <taxon>Bacillota</taxon>
        <taxon>Bacilli</taxon>
        <taxon>Bacillales</taxon>
        <taxon>Bacillaceae</taxon>
        <taxon>Filobacillus</taxon>
    </lineage>
</organism>
<comment type="caution">
    <text evidence="2">The sequence shown here is derived from an EMBL/GenBank/DDBJ whole genome shotgun (WGS) entry which is preliminary data.</text>
</comment>
<reference evidence="2 3" key="1">
    <citation type="submission" date="2019-03" db="EMBL/GenBank/DDBJ databases">
        <authorList>
            <person name="He R.-H."/>
        </authorList>
    </citation>
    <scope>NUCLEOTIDE SEQUENCE [LARGE SCALE GENOMIC DNA]</scope>
    <source>
        <strain evidence="3">SH 714</strain>
    </source>
</reference>
<sequence length="224" mass="26695">MKRILFYGLIGSILIWGSYQIVFSENEDVTAEQDDTKPRVTQNIEELVKQAIQNYNQLKEQHETLDINNETIQISDPEVKNWIIHTYIQSAVYKNVNLEGIALVDQAMQYKHTNNAIINWAKARHDTTVSDEEINNYIQKQLVHIENGEQSHPFFKKISEALNLTEAEYFYEWEYNRFAQLLLQDKLFVKYQRNNPKLEDETEAEYQRRIIQLMENDLTEYRKQ</sequence>
<dbReference type="Proteomes" id="UP000297975">
    <property type="component" value="Unassembled WGS sequence"/>
</dbReference>
<dbReference type="RefSeq" id="WP_134339974.1">
    <property type="nucleotide sequence ID" value="NZ_SOPW01000007.1"/>
</dbReference>
<keyword evidence="3" id="KW-1185">Reference proteome</keyword>
<protein>
    <submittedName>
        <fullName evidence="2">Uncharacterized protein</fullName>
    </submittedName>
</protein>
<proteinExistence type="predicted"/>
<name>A0A4Y8INM6_9BACI</name>
<evidence type="ECO:0000256" key="1">
    <source>
        <dbReference type="SAM" id="Coils"/>
    </source>
</evidence>
<keyword evidence="1" id="KW-0175">Coiled coil</keyword>
<evidence type="ECO:0000313" key="2">
    <source>
        <dbReference type="EMBL" id="TFB21829.1"/>
    </source>
</evidence>
<feature type="coiled-coil region" evidence="1">
    <location>
        <begin position="41"/>
        <end position="68"/>
    </location>
</feature>
<evidence type="ECO:0000313" key="3">
    <source>
        <dbReference type="Proteomes" id="UP000297975"/>
    </source>
</evidence>